<dbReference type="OrthoDB" id="3225323at2"/>
<sequence length="485" mass="51730">MQKRFRWNLPIVPIAIALAIAMNSANVAAAGPLLPTFPIGAAAYTVNVDEPDGNPGYVFYTTGLSAAVTVPEQVSALPTAAPANVIVDKSGREVWRYTPPPGQGVSNFRTQLYQGKPVLTWWQGTSNGGHGSGVDYIADDHYRVIETLTPGGGLSSDVHEFRLTPDGHALITSYKEVTADLSPVGGPKNGEMLDCIASVVDVATKKVLFAWDAMQHVPLTDTVMNYGPLATAITTYDPYHMNAISLDPQGNLLISFRGTSTIYDVDAHTGTVDWQLGGKHSSFTMGPGVAFAGQHDAEFADSSTIRLFDNNVEGVVPQGLSSLQWISLDYRRHTATLVRNQTHPAGLVTFATGNAQALPKGDTFASWGTAPHISEVSPSGDLLYDASLPLGTYRAFFDPWTGHPVDRPRLTFTGGSAHAVWNGATGVARWRLLHGDDERNLLPQSVTEWAGIDTTIPAGHAPGSYRIQALDSAGAVVGESDTVRA</sequence>
<proteinExistence type="predicted"/>
<protein>
    <recommendedName>
        <fullName evidence="4">ArsR family transcriptional regulator</fullName>
    </recommendedName>
</protein>
<organism evidence="2 3">
    <name type="scientific">Antrihabitans cavernicola</name>
    <dbReference type="NCBI Taxonomy" id="2495913"/>
    <lineage>
        <taxon>Bacteria</taxon>
        <taxon>Bacillati</taxon>
        <taxon>Actinomycetota</taxon>
        <taxon>Actinomycetes</taxon>
        <taxon>Mycobacteriales</taxon>
        <taxon>Nocardiaceae</taxon>
        <taxon>Antrihabitans</taxon>
    </lineage>
</organism>
<feature type="chain" id="PRO_5022926029" description="ArsR family transcriptional regulator" evidence="1">
    <location>
        <begin position="30"/>
        <end position="485"/>
    </location>
</feature>
<dbReference type="Proteomes" id="UP000322244">
    <property type="component" value="Unassembled WGS sequence"/>
</dbReference>
<feature type="signal peptide" evidence="1">
    <location>
        <begin position="1"/>
        <end position="29"/>
    </location>
</feature>
<evidence type="ECO:0000256" key="1">
    <source>
        <dbReference type="SAM" id="SignalP"/>
    </source>
</evidence>
<accession>A0A5A7SAR5</accession>
<dbReference type="SUPFAM" id="SSF50969">
    <property type="entry name" value="YVTN repeat-like/Quinoprotein amine dehydrogenase"/>
    <property type="match status" value="1"/>
</dbReference>
<comment type="caution">
    <text evidence="2">The sequence shown here is derived from an EMBL/GenBank/DDBJ whole genome shotgun (WGS) entry which is preliminary data.</text>
</comment>
<keyword evidence="3" id="KW-1185">Reference proteome</keyword>
<evidence type="ECO:0000313" key="2">
    <source>
        <dbReference type="EMBL" id="KAA0021615.1"/>
    </source>
</evidence>
<dbReference type="EMBL" id="VLNY01000008">
    <property type="protein sequence ID" value="KAA0021615.1"/>
    <property type="molecule type" value="Genomic_DNA"/>
</dbReference>
<dbReference type="InterPro" id="IPR011044">
    <property type="entry name" value="Quino_amine_DH_bsu"/>
</dbReference>
<evidence type="ECO:0000313" key="3">
    <source>
        <dbReference type="Proteomes" id="UP000322244"/>
    </source>
</evidence>
<evidence type="ECO:0008006" key="4">
    <source>
        <dbReference type="Google" id="ProtNLM"/>
    </source>
</evidence>
<gene>
    <name evidence="2" type="ORF">FOY51_17100</name>
</gene>
<dbReference type="InterPro" id="IPR039535">
    <property type="entry name" value="ASST-like"/>
</dbReference>
<dbReference type="InterPro" id="IPR053143">
    <property type="entry name" value="Arylsulfate_ST"/>
</dbReference>
<name>A0A5A7SAR5_9NOCA</name>
<dbReference type="PANTHER" id="PTHR35340:SF5">
    <property type="entry name" value="ASST-DOMAIN-CONTAINING PROTEIN"/>
    <property type="match status" value="1"/>
</dbReference>
<keyword evidence="1" id="KW-0732">Signal</keyword>
<dbReference type="PANTHER" id="PTHR35340">
    <property type="entry name" value="PQQ ENZYME REPEAT PROTEIN-RELATED"/>
    <property type="match status" value="1"/>
</dbReference>
<dbReference type="Pfam" id="PF14269">
    <property type="entry name" value="Arylsulfotran_2"/>
    <property type="match status" value="1"/>
</dbReference>
<dbReference type="AlphaFoldDB" id="A0A5A7SAR5"/>
<reference evidence="2 3" key="1">
    <citation type="submission" date="2019-07" db="EMBL/GenBank/DDBJ databases">
        <title>Rhodococcus cavernicolus sp. nov., isolated from a cave.</title>
        <authorList>
            <person name="Lee S.D."/>
        </authorList>
    </citation>
    <scope>NUCLEOTIDE SEQUENCE [LARGE SCALE GENOMIC DNA]</scope>
    <source>
        <strain evidence="2 3">C1-24</strain>
    </source>
</reference>